<dbReference type="InterPro" id="IPR022419">
    <property type="entry name" value="Porphobilin_deaminase_cofac_BS"/>
</dbReference>
<evidence type="ECO:0000256" key="2">
    <source>
        <dbReference type="ARBA" id="ARBA00004735"/>
    </source>
</evidence>
<evidence type="ECO:0000256" key="4">
    <source>
        <dbReference type="ARBA" id="ARBA00011245"/>
    </source>
</evidence>
<comment type="function">
    <text evidence="1 8">Tetrapolymerization of the monopyrrole PBG into the hydroxymethylbilane pre-uroporphyrinogen in several discrete steps.</text>
</comment>
<comment type="subunit">
    <text evidence="4 8">Monomer.</text>
</comment>
<evidence type="ECO:0000256" key="7">
    <source>
        <dbReference type="ARBA" id="ARBA00048169"/>
    </source>
</evidence>
<dbReference type="PANTHER" id="PTHR11557">
    <property type="entry name" value="PORPHOBILINOGEN DEAMINASE"/>
    <property type="match status" value="1"/>
</dbReference>
<keyword evidence="6 8" id="KW-0627">Porphyrin biosynthesis</keyword>
<evidence type="ECO:0000259" key="9">
    <source>
        <dbReference type="Pfam" id="PF01379"/>
    </source>
</evidence>
<dbReference type="CDD" id="cd13647">
    <property type="entry name" value="PBP2_PBGD_2"/>
    <property type="match status" value="1"/>
</dbReference>
<name>A0A4R4FCU1_9FIRM</name>
<dbReference type="Pfam" id="PF03900">
    <property type="entry name" value="Porphobil_deamC"/>
    <property type="match status" value="1"/>
</dbReference>
<dbReference type="EMBL" id="SMMX01000009">
    <property type="protein sequence ID" value="TDA21402.1"/>
    <property type="molecule type" value="Genomic_DNA"/>
</dbReference>
<dbReference type="PANTHER" id="PTHR11557:SF0">
    <property type="entry name" value="PORPHOBILINOGEN DEAMINASE"/>
    <property type="match status" value="1"/>
</dbReference>
<dbReference type="FunFam" id="3.40.190.10:FF:000005">
    <property type="entry name" value="Porphobilinogen deaminase"/>
    <property type="match status" value="1"/>
</dbReference>
<reference evidence="11 12" key="1">
    <citation type="journal article" date="2016" name="Nat. Microbiol.">
        <title>The Mouse Intestinal Bacterial Collection (miBC) provides host-specific insight into cultured diversity and functional potential of the gut microbiota.</title>
        <authorList>
            <person name="Lagkouvardos I."/>
            <person name="Pukall R."/>
            <person name="Abt B."/>
            <person name="Foesel B.U."/>
            <person name="Meier-Kolthoff J.P."/>
            <person name="Kumar N."/>
            <person name="Bresciani A."/>
            <person name="Martinez I."/>
            <person name="Just S."/>
            <person name="Ziegler C."/>
            <person name="Brugiroux S."/>
            <person name="Garzetti D."/>
            <person name="Wenning M."/>
            <person name="Bui T.P."/>
            <person name="Wang J."/>
            <person name="Hugenholtz F."/>
            <person name="Plugge C.M."/>
            <person name="Peterson D.A."/>
            <person name="Hornef M.W."/>
            <person name="Baines J.F."/>
            <person name="Smidt H."/>
            <person name="Walter J."/>
            <person name="Kristiansen K."/>
            <person name="Nielsen H.B."/>
            <person name="Haller D."/>
            <person name="Overmann J."/>
            <person name="Stecher B."/>
            <person name="Clavel T."/>
        </authorList>
    </citation>
    <scope>NUCLEOTIDE SEQUENCE [LARGE SCALE GENOMIC DNA]</scope>
    <source>
        <strain evidence="11 12">DSM 28560</strain>
    </source>
</reference>
<dbReference type="GO" id="GO:0006782">
    <property type="term" value="P:protoporphyrinogen IX biosynthetic process"/>
    <property type="evidence" value="ECO:0007669"/>
    <property type="project" value="UniProtKB-UniRule"/>
</dbReference>
<evidence type="ECO:0000256" key="3">
    <source>
        <dbReference type="ARBA" id="ARBA00005638"/>
    </source>
</evidence>
<dbReference type="FunFam" id="3.40.190.10:FF:000004">
    <property type="entry name" value="Porphobilinogen deaminase"/>
    <property type="match status" value="1"/>
</dbReference>
<dbReference type="Proteomes" id="UP000295710">
    <property type="component" value="Unassembled WGS sequence"/>
</dbReference>
<dbReference type="EC" id="2.5.1.61" evidence="8"/>
<comment type="similarity">
    <text evidence="3 8">Belongs to the HMBS family.</text>
</comment>
<gene>
    <name evidence="8 11" type="primary">hemC</name>
    <name evidence="11" type="ORF">E1963_12105</name>
</gene>
<dbReference type="Gene3D" id="3.40.190.10">
    <property type="entry name" value="Periplasmic binding protein-like II"/>
    <property type="match status" value="2"/>
</dbReference>
<comment type="cofactor">
    <cofactor evidence="8">
        <name>dipyrromethane</name>
        <dbReference type="ChEBI" id="CHEBI:60342"/>
    </cofactor>
    <text evidence="8">Binds 1 dipyrromethane group covalently.</text>
</comment>
<evidence type="ECO:0000259" key="10">
    <source>
        <dbReference type="Pfam" id="PF03900"/>
    </source>
</evidence>
<evidence type="ECO:0000313" key="11">
    <source>
        <dbReference type="EMBL" id="TDA21402.1"/>
    </source>
</evidence>
<dbReference type="PIRSF" id="PIRSF001438">
    <property type="entry name" value="4pyrrol_synth_OHMeBilane_synth"/>
    <property type="match status" value="1"/>
</dbReference>
<feature type="domain" description="Porphobilinogen deaminase N-terminal" evidence="9">
    <location>
        <begin position="5"/>
        <end position="206"/>
    </location>
</feature>
<comment type="miscellaneous">
    <text evidence="8">The porphobilinogen subunits are added to the dipyrromethane group.</text>
</comment>
<sequence>MQSIIRIGSRESRLAVRQAEIVKEAVESSCPGVKAEIVTMKTKGDRILDQSLELIGGKGLFVKELEKALLEGSIDISVHSLKDMPMEVPEDLPIVAYGEREDPRDVLVYKPGHTSVREGGVIGTSSRRRTIQLKKLYPSCVFRGIRGNVQTRLRRLEEEAFDGTVLAAAGLRRLHMEAVIGRVFSVEEVVPAAGQGILAVQGRKGEDYSWLAAYDCKKSRAEAEAERAFTAALGGGCTSPIAAHAQMAGTELQLTGLYYAGEDTYWTQTKTGDAGKAREIGLALAEEMRRR</sequence>
<evidence type="ECO:0000256" key="6">
    <source>
        <dbReference type="ARBA" id="ARBA00023244"/>
    </source>
</evidence>
<keyword evidence="5 8" id="KW-0808">Transferase</keyword>
<proteinExistence type="inferred from homology"/>
<comment type="catalytic activity">
    <reaction evidence="7 8">
        <text>4 porphobilinogen + H2O = hydroxymethylbilane + 4 NH4(+)</text>
        <dbReference type="Rhea" id="RHEA:13185"/>
        <dbReference type="ChEBI" id="CHEBI:15377"/>
        <dbReference type="ChEBI" id="CHEBI:28938"/>
        <dbReference type="ChEBI" id="CHEBI:57845"/>
        <dbReference type="ChEBI" id="CHEBI:58126"/>
        <dbReference type="EC" id="2.5.1.61"/>
    </reaction>
</comment>
<dbReference type="RefSeq" id="WP_132278302.1">
    <property type="nucleotide sequence ID" value="NZ_JAOBST010000014.1"/>
</dbReference>
<comment type="pathway">
    <text evidence="2">Porphyrin-containing compound metabolism; protoporphyrin-IX biosynthesis; coproporphyrinogen-III from 5-aminolevulinate: step 2/4.</text>
</comment>
<evidence type="ECO:0000256" key="5">
    <source>
        <dbReference type="ARBA" id="ARBA00022679"/>
    </source>
</evidence>
<dbReference type="Gene3D" id="3.30.160.40">
    <property type="entry name" value="Porphobilinogen deaminase, C-terminal domain"/>
    <property type="match status" value="1"/>
</dbReference>
<dbReference type="GO" id="GO:0005737">
    <property type="term" value="C:cytoplasm"/>
    <property type="evidence" value="ECO:0007669"/>
    <property type="project" value="UniProtKB-UniRule"/>
</dbReference>
<evidence type="ECO:0000256" key="1">
    <source>
        <dbReference type="ARBA" id="ARBA00002869"/>
    </source>
</evidence>
<dbReference type="InterPro" id="IPR000860">
    <property type="entry name" value="HemC"/>
</dbReference>
<protein>
    <recommendedName>
        <fullName evidence="8">Porphobilinogen deaminase</fullName>
        <shortName evidence="8">PBG</shortName>
        <ecNumber evidence="8">2.5.1.61</ecNumber>
    </recommendedName>
    <alternativeName>
        <fullName evidence="8">Hydroxymethylbilane synthase</fullName>
        <shortName evidence="8">HMBS</shortName>
    </alternativeName>
    <alternativeName>
        <fullName evidence="8">Pre-uroporphyrinogen synthase</fullName>
    </alternativeName>
</protein>
<dbReference type="Pfam" id="PF01379">
    <property type="entry name" value="Porphobil_deam"/>
    <property type="match status" value="1"/>
</dbReference>
<dbReference type="SUPFAM" id="SSF54782">
    <property type="entry name" value="Porphobilinogen deaminase (hydroxymethylbilane synthase), C-terminal domain"/>
    <property type="match status" value="1"/>
</dbReference>
<comment type="caution">
    <text evidence="11">The sequence shown here is derived from an EMBL/GenBank/DDBJ whole genome shotgun (WGS) entry which is preliminary data.</text>
</comment>
<dbReference type="InterPro" id="IPR022417">
    <property type="entry name" value="Porphobilin_deaminase_N"/>
</dbReference>
<dbReference type="InterPro" id="IPR036803">
    <property type="entry name" value="Porphobilinogen_deaminase_C_sf"/>
</dbReference>
<keyword evidence="12" id="KW-1185">Reference proteome</keyword>
<accession>A0A4R4FCU1</accession>
<dbReference type="PROSITE" id="PS00533">
    <property type="entry name" value="PORPHOBILINOGEN_DEAM"/>
    <property type="match status" value="1"/>
</dbReference>
<dbReference type="HAMAP" id="MF_00260">
    <property type="entry name" value="Porphobil_deam"/>
    <property type="match status" value="1"/>
</dbReference>
<dbReference type="InterPro" id="IPR022418">
    <property type="entry name" value="Porphobilinogen_deaminase_C"/>
</dbReference>
<dbReference type="NCBIfam" id="TIGR00212">
    <property type="entry name" value="hemC"/>
    <property type="match status" value="1"/>
</dbReference>
<feature type="modified residue" description="S-(dipyrrolylmethanemethyl)cysteine" evidence="8">
    <location>
        <position position="237"/>
    </location>
</feature>
<dbReference type="SUPFAM" id="SSF53850">
    <property type="entry name" value="Periplasmic binding protein-like II"/>
    <property type="match status" value="1"/>
</dbReference>
<evidence type="ECO:0000256" key="8">
    <source>
        <dbReference type="HAMAP-Rule" id="MF_00260"/>
    </source>
</evidence>
<feature type="domain" description="Porphobilinogen deaminase C-terminal" evidence="10">
    <location>
        <begin position="222"/>
        <end position="289"/>
    </location>
</feature>
<dbReference type="GO" id="GO:0004418">
    <property type="term" value="F:hydroxymethylbilane synthase activity"/>
    <property type="evidence" value="ECO:0007669"/>
    <property type="project" value="UniProtKB-UniRule"/>
</dbReference>
<evidence type="ECO:0000313" key="12">
    <source>
        <dbReference type="Proteomes" id="UP000295710"/>
    </source>
</evidence>
<organism evidence="11 12">
    <name type="scientific">Extibacter muris</name>
    <dbReference type="NCBI Taxonomy" id="1796622"/>
    <lineage>
        <taxon>Bacteria</taxon>
        <taxon>Bacillati</taxon>
        <taxon>Bacillota</taxon>
        <taxon>Clostridia</taxon>
        <taxon>Lachnospirales</taxon>
        <taxon>Lachnospiraceae</taxon>
        <taxon>Extibacter</taxon>
    </lineage>
</organism>
<dbReference type="PRINTS" id="PR00151">
    <property type="entry name" value="PORPHBDMNASE"/>
</dbReference>
<dbReference type="AlphaFoldDB" id="A0A4R4FCU1"/>